<dbReference type="InterPro" id="IPR004401">
    <property type="entry name" value="YbaB/EbfC"/>
</dbReference>
<dbReference type="AlphaFoldDB" id="X0S922"/>
<evidence type="ECO:0000256" key="1">
    <source>
        <dbReference type="ARBA" id="ARBA00023125"/>
    </source>
</evidence>
<evidence type="ECO:0000313" key="3">
    <source>
        <dbReference type="EMBL" id="GAF77489.1"/>
    </source>
</evidence>
<dbReference type="Gene3D" id="3.30.1310.10">
    <property type="entry name" value="Nucleoid-associated protein YbaB-like domain"/>
    <property type="match status" value="1"/>
</dbReference>
<evidence type="ECO:0000256" key="2">
    <source>
        <dbReference type="SAM" id="Coils"/>
    </source>
</evidence>
<sequence length="104" mass="11490">MGFNMQQMMKQAKMMQKKMAEVQEELKNMEFEASAGGGAVKVKVNGDQEILEIKLNNEMIDADDLDMVEDMVMVAVNDALKQSKDEAKNKMAGLTGGMNIPGLF</sequence>
<protein>
    <recommendedName>
        <fullName evidence="4">Nucleoid-associated protein</fullName>
    </recommendedName>
</protein>
<accession>X0S922</accession>
<dbReference type="NCBIfam" id="TIGR00103">
    <property type="entry name" value="DNA_YbaB_EbfC"/>
    <property type="match status" value="1"/>
</dbReference>
<dbReference type="InterPro" id="IPR036894">
    <property type="entry name" value="YbaB-like_sf"/>
</dbReference>
<reference evidence="3" key="1">
    <citation type="journal article" date="2014" name="Front. Microbiol.">
        <title>High frequency of phylogenetically diverse reductive dehalogenase-homologous genes in deep subseafloor sedimentary metagenomes.</title>
        <authorList>
            <person name="Kawai M."/>
            <person name="Futagami T."/>
            <person name="Toyoda A."/>
            <person name="Takaki Y."/>
            <person name="Nishi S."/>
            <person name="Hori S."/>
            <person name="Arai W."/>
            <person name="Tsubouchi T."/>
            <person name="Morono Y."/>
            <person name="Uchiyama I."/>
            <person name="Ito T."/>
            <person name="Fujiyama A."/>
            <person name="Inagaki F."/>
            <person name="Takami H."/>
        </authorList>
    </citation>
    <scope>NUCLEOTIDE SEQUENCE</scope>
    <source>
        <strain evidence="3">Expedition CK06-06</strain>
    </source>
</reference>
<proteinExistence type="inferred from homology"/>
<comment type="caution">
    <text evidence="3">The sequence shown here is derived from an EMBL/GenBank/DDBJ whole genome shotgun (WGS) entry which is preliminary data.</text>
</comment>
<dbReference type="GO" id="GO:0005829">
    <property type="term" value="C:cytosol"/>
    <property type="evidence" value="ECO:0007669"/>
    <property type="project" value="TreeGrafter"/>
</dbReference>
<evidence type="ECO:0008006" key="4">
    <source>
        <dbReference type="Google" id="ProtNLM"/>
    </source>
</evidence>
<dbReference type="PANTHER" id="PTHR33449:SF1">
    <property type="entry name" value="NUCLEOID-ASSOCIATED PROTEIN YBAB"/>
    <property type="match status" value="1"/>
</dbReference>
<feature type="coiled-coil region" evidence="2">
    <location>
        <begin position="5"/>
        <end position="32"/>
    </location>
</feature>
<dbReference type="PIRSF" id="PIRSF004555">
    <property type="entry name" value="UCP004555"/>
    <property type="match status" value="1"/>
</dbReference>
<dbReference type="EMBL" id="BARS01001870">
    <property type="protein sequence ID" value="GAF77489.1"/>
    <property type="molecule type" value="Genomic_DNA"/>
</dbReference>
<name>X0S922_9ZZZZ</name>
<dbReference type="HAMAP" id="MF_00274">
    <property type="entry name" value="DNA_YbaB_EbfC"/>
    <property type="match status" value="1"/>
</dbReference>
<gene>
    <name evidence="3" type="ORF">S01H1_03427</name>
</gene>
<keyword evidence="1" id="KW-0238">DNA-binding</keyword>
<dbReference type="SUPFAM" id="SSF82607">
    <property type="entry name" value="YbaB-like"/>
    <property type="match status" value="1"/>
</dbReference>
<organism evidence="3">
    <name type="scientific">marine sediment metagenome</name>
    <dbReference type="NCBI Taxonomy" id="412755"/>
    <lineage>
        <taxon>unclassified sequences</taxon>
        <taxon>metagenomes</taxon>
        <taxon>ecological metagenomes</taxon>
    </lineage>
</organism>
<dbReference type="PANTHER" id="PTHR33449">
    <property type="entry name" value="NUCLEOID-ASSOCIATED PROTEIN YBAB"/>
    <property type="match status" value="1"/>
</dbReference>
<dbReference type="GO" id="GO:0003677">
    <property type="term" value="F:DNA binding"/>
    <property type="evidence" value="ECO:0007669"/>
    <property type="project" value="UniProtKB-KW"/>
</dbReference>
<keyword evidence="2" id="KW-0175">Coiled coil</keyword>
<dbReference type="Pfam" id="PF02575">
    <property type="entry name" value="YbaB_DNA_bd"/>
    <property type="match status" value="1"/>
</dbReference>